<dbReference type="AlphaFoldDB" id="A0A3N0E0L7"/>
<dbReference type="InterPro" id="IPR005302">
    <property type="entry name" value="MoCF_Sase_C"/>
</dbReference>
<dbReference type="PANTHER" id="PTHR36930">
    <property type="entry name" value="METAL-SULFUR CLUSTER BIOSYNTHESIS PROTEINS YUAD-RELATED"/>
    <property type="match status" value="1"/>
</dbReference>
<evidence type="ECO:0000313" key="2">
    <source>
        <dbReference type="EMBL" id="RNL81350.1"/>
    </source>
</evidence>
<evidence type="ECO:0000259" key="1">
    <source>
        <dbReference type="PROSITE" id="PS51340"/>
    </source>
</evidence>
<evidence type="ECO:0000313" key="3">
    <source>
        <dbReference type="Proteomes" id="UP000277094"/>
    </source>
</evidence>
<protein>
    <submittedName>
        <fullName evidence="2">MOSC domain-containing protein</fullName>
    </submittedName>
</protein>
<dbReference type="Pfam" id="PF03473">
    <property type="entry name" value="MOSC"/>
    <property type="match status" value="1"/>
</dbReference>
<proteinExistence type="predicted"/>
<dbReference type="SUPFAM" id="SSF141673">
    <property type="entry name" value="MOSC N-terminal domain-like"/>
    <property type="match status" value="1"/>
</dbReference>
<organism evidence="2 3">
    <name type="scientific">Nocardioides marmorisolisilvae</name>
    <dbReference type="NCBI Taxonomy" id="1542737"/>
    <lineage>
        <taxon>Bacteria</taxon>
        <taxon>Bacillati</taxon>
        <taxon>Actinomycetota</taxon>
        <taxon>Actinomycetes</taxon>
        <taxon>Propionibacteriales</taxon>
        <taxon>Nocardioidaceae</taxon>
        <taxon>Nocardioides</taxon>
    </lineage>
</organism>
<dbReference type="GO" id="GO:0030151">
    <property type="term" value="F:molybdenum ion binding"/>
    <property type="evidence" value="ECO:0007669"/>
    <property type="project" value="InterPro"/>
</dbReference>
<dbReference type="OrthoDB" id="9793178at2"/>
<dbReference type="InterPro" id="IPR011037">
    <property type="entry name" value="Pyrv_Knase-like_insert_dom_sf"/>
</dbReference>
<comment type="caution">
    <text evidence="2">The sequence shown here is derived from an EMBL/GenBank/DDBJ whole genome shotgun (WGS) entry which is preliminary data.</text>
</comment>
<name>A0A3N0E0L7_9ACTN</name>
<keyword evidence="3" id="KW-1185">Reference proteome</keyword>
<dbReference type="GO" id="GO:0030170">
    <property type="term" value="F:pyridoxal phosphate binding"/>
    <property type="evidence" value="ECO:0007669"/>
    <property type="project" value="InterPro"/>
</dbReference>
<gene>
    <name evidence="2" type="ORF">EFL95_03080</name>
</gene>
<dbReference type="EMBL" id="RJSG01000001">
    <property type="protein sequence ID" value="RNL81350.1"/>
    <property type="molecule type" value="Genomic_DNA"/>
</dbReference>
<dbReference type="SUPFAM" id="SSF50800">
    <property type="entry name" value="PK beta-barrel domain-like"/>
    <property type="match status" value="1"/>
</dbReference>
<dbReference type="InterPro" id="IPR052716">
    <property type="entry name" value="MOSC_domain"/>
</dbReference>
<dbReference type="GO" id="GO:0003824">
    <property type="term" value="F:catalytic activity"/>
    <property type="evidence" value="ECO:0007669"/>
    <property type="project" value="InterPro"/>
</dbReference>
<dbReference type="InterPro" id="IPR005303">
    <property type="entry name" value="MOCOS_middle"/>
</dbReference>
<dbReference type="PROSITE" id="PS51340">
    <property type="entry name" value="MOSC"/>
    <property type="match status" value="1"/>
</dbReference>
<feature type="domain" description="MOSC" evidence="1">
    <location>
        <begin position="131"/>
        <end position="287"/>
    </location>
</feature>
<sequence length="287" mass="31766">MAGVSDPAIARVAGLGIHPVKSTAIRPVERATVHPWGLAGDRRWMVVDADGTLVSARELRELFLVTADTPETEPGLGAPLRLRARGFDPIDVVEPDTDLIDLRMHSNDLQGRPAAESANTWIRDVTGRRDLRLIWCDDPTRRTFDRDWALPSDHAPYTDSCPVTLASLSSLRQLNDWIAQDAVERGDEPPAPLPIGRFRANVVVDGAEAFAEDGWARLRIGDVWFRQPKRVDRCVMTTISATDLSSTKEPIRTLARYRLADQKTWFAVHLVPEGPGTIVVGDEVVVD</sequence>
<dbReference type="PANTHER" id="PTHR36930:SF1">
    <property type="entry name" value="MOSC DOMAIN-CONTAINING PROTEIN"/>
    <property type="match status" value="1"/>
</dbReference>
<dbReference type="Pfam" id="PF03476">
    <property type="entry name" value="MOSC_N"/>
    <property type="match status" value="1"/>
</dbReference>
<accession>A0A3N0E0L7</accession>
<reference evidence="2 3" key="1">
    <citation type="submission" date="2018-11" db="EMBL/GenBank/DDBJ databases">
        <authorList>
            <person name="Li F."/>
        </authorList>
    </citation>
    <scope>NUCLEOTIDE SEQUENCE [LARGE SCALE GENOMIC DNA]</scope>
    <source>
        <strain evidence="2 3">KIS18-7</strain>
    </source>
</reference>
<dbReference type="Proteomes" id="UP000277094">
    <property type="component" value="Unassembled WGS sequence"/>
</dbReference>